<proteinExistence type="predicted"/>
<dbReference type="GO" id="GO:0005634">
    <property type="term" value="C:nucleus"/>
    <property type="evidence" value="ECO:0007669"/>
    <property type="project" value="UniProtKB-SubCell"/>
</dbReference>
<evidence type="ECO:0000256" key="3">
    <source>
        <dbReference type="ARBA" id="ARBA00022724"/>
    </source>
</evidence>
<dbReference type="Pfam" id="PF00292">
    <property type="entry name" value="PAX"/>
    <property type="match status" value="1"/>
</dbReference>
<keyword evidence="6" id="KW-0804">Transcription</keyword>
<keyword evidence="7" id="KW-0539">Nucleus</keyword>
<dbReference type="SMART" id="SM00351">
    <property type="entry name" value="PAX"/>
    <property type="match status" value="1"/>
</dbReference>
<dbReference type="InterPro" id="IPR001523">
    <property type="entry name" value="Paired_dom"/>
</dbReference>
<dbReference type="AlphaFoldDB" id="A0A5A9NHD4"/>
<sequence length="354" mass="38709">MIWNSWSLEWVQNQTYGEVNQLGGVFVNGRPLPNAIRIRIVELAQLGIRPCDISRQLRVSHGCVSKILARYNETGSILPGAIGGSKPRVTTPNVVKSIRDYKQGDPGIFAWEIRDRLLADEVCDKYNVPSVSSISRILRNKIGNLSQPSQYDSKPSPPQISYNPVYPYSYPNPMSPTGSKLTSSSAVSLSRAWPSIHTVSNILGIRAFMDPAAIAGTESYQPKMEDWTGVNRPSYPSVHGVNGIDKTAIDSEIKYTQGSSNLSGYVPACAYSATNQCGVYGGHAANYGHHWQSQNTSLAHQNPGAMIQNQNLHTALSFRHSSRDAVDRKNPMSKHHHEDPSGVHGLALSTSASQ</sequence>
<dbReference type="InterPro" id="IPR009057">
    <property type="entry name" value="Homeodomain-like_sf"/>
</dbReference>
<evidence type="ECO:0000259" key="9">
    <source>
        <dbReference type="PROSITE" id="PS51057"/>
    </source>
</evidence>
<dbReference type="GO" id="GO:0048593">
    <property type="term" value="P:camera-type eye morphogenesis"/>
    <property type="evidence" value="ECO:0007669"/>
    <property type="project" value="UniProtKB-ARBA"/>
</dbReference>
<reference evidence="10 11" key="1">
    <citation type="journal article" date="2019" name="Mol. Ecol. Resour.">
        <title>Chromosome-level genome assembly of Triplophysa tibetana, a fish adapted to the harsh high-altitude environment of the Tibetan Plateau.</title>
        <authorList>
            <person name="Yang X."/>
            <person name="Liu H."/>
            <person name="Ma Z."/>
            <person name="Zou Y."/>
            <person name="Zou M."/>
            <person name="Mao Y."/>
            <person name="Li X."/>
            <person name="Wang H."/>
            <person name="Chen T."/>
            <person name="Wang W."/>
            <person name="Yang R."/>
        </authorList>
    </citation>
    <scope>NUCLEOTIDE SEQUENCE [LARGE SCALE GENOMIC DNA]</scope>
    <source>
        <strain evidence="10">TTIB1903HZAU</strain>
        <tissue evidence="10">Muscle</tissue>
    </source>
</reference>
<dbReference type="GO" id="GO:0000981">
    <property type="term" value="F:DNA-binding transcription factor activity, RNA polymerase II-specific"/>
    <property type="evidence" value="ECO:0007669"/>
    <property type="project" value="TreeGrafter"/>
</dbReference>
<evidence type="ECO:0000256" key="1">
    <source>
        <dbReference type="ARBA" id="ARBA00004123"/>
    </source>
</evidence>
<keyword evidence="5" id="KW-0238">DNA-binding</keyword>
<evidence type="ECO:0000256" key="6">
    <source>
        <dbReference type="ARBA" id="ARBA00023163"/>
    </source>
</evidence>
<dbReference type="GO" id="GO:0000978">
    <property type="term" value="F:RNA polymerase II cis-regulatory region sequence-specific DNA binding"/>
    <property type="evidence" value="ECO:0007669"/>
    <property type="project" value="TreeGrafter"/>
</dbReference>
<dbReference type="EMBL" id="SOYY01000018">
    <property type="protein sequence ID" value="KAA0708251.1"/>
    <property type="molecule type" value="Genomic_DNA"/>
</dbReference>
<comment type="caution">
    <text evidence="10">The sequence shown here is derived from an EMBL/GenBank/DDBJ whole genome shotgun (WGS) entry which is preliminary data.</text>
</comment>
<gene>
    <name evidence="10" type="ORF">E1301_Tti005493</name>
</gene>
<dbReference type="SUPFAM" id="SSF46689">
    <property type="entry name" value="Homeodomain-like"/>
    <property type="match status" value="1"/>
</dbReference>
<dbReference type="GO" id="GO:0030902">
    <property type="term" value="P:hindbrain development"/>
    <property type="evidence" value="ECO:0007669"/>
    <property type="project" value="UniProtKB-ARBA"/>
</dbReference>
<evidence type="ECO:0000256" key="2">
    <source>
        <dbReference type="ARBA" id="ARBA00022473"/>
    </source>
</evidence>
<organism evidence="10 11">
    <name type="scientific">Triplophysa tibetana</name>
    <dbReference type="NCBI Taxonomy" id="1572043"/>
    <lineage>
        <taxon>Eukaryota</taxon>
        <taxon>Metazoa</taxon>
        <taxon>Chordata</taxon>
        <taxon>Craniata</taxon>
        <taxon>Vertebrata</taxon>
        <taxon>Euteleostomi</taxon>
        <taxon>Actinopterygii</taxon>
        <taxon>Neopterygii</taxon>
        <taxon>Teleostei</taxon>
        <taxon>Ostariophysi</taxon>
        <taxon>Cypriniformes</taxon>
        <taxon>Nemacheilidae</taxon>
        <taxon>Triplophysa</taxon>
    </lineage>
</organism>
<evidence type="ECO:0000313" key="11">
    <source>
        <dbReference type="Proteomes" id="UP000324632"/>
    </source>
</evidence>
<keyword evidence="4" id="KW-0805">Transcription regulation</keyword>
<feature type="compositionally biased region" description="Basic and acidic residues" evidence="8">
    <location>
        <begin position="321"/>
        <end position="341"/>
    </location>
</feature>
<evidence type="ECO:0000256" key="8">
    <source>
        <dbReference type="SAM" id="MobiDB-lite"/>
    </source>
</evidence>
<evidence type="ECO:0000313" key="10">
    <source>
        <dbReference type="EMBL" id="KAA0708251.1"/>
    </source>
</evidence>
<feature type="region of interest" description="Disordered" evidence="8">
    <location>
        <begin position="320"/>
        <end position="354"/>
    </location>
</feature>
<dbReference type="InterPro" id="IPR043182">
    <property type="entry name" value="PAIRED_DNA-bd_dom"/>
</dbReference>
<evidence type="ECO:0000256" key="5">
    <source>
        <dbReference type="ARBA" id="ARBA00023125"/>
    </source>
</evidence>
<keyword evidence="11" id="KW-1185">Reference proteome</keyword>
<keyword evidence="3" id="KW-0563">Paired box</keyword>
<evidence type="ECO:0000256" key="4">
    <source>
        <dbReference type="ARBA" id="ARBA00023015"/>
    </source>
</evidence>
<name>A0A5A9NHD4_9TELE</name>
<dbReference type="CDD" id="cd00131">
    <property type="entry name" value="PAX"/>
    <property type="match status" value="1"/>
</dbReference>
<dbReference type="PRINTS" id="PR00027">
    <property type="entry name" value="PAIREDBOX"/>
</dbReference>
<feature type="domain" description="Paired" evidence="9">
    <location>
        <begin position="15"/>
        <end position="141"/>
    </location>
</feature>
<dbReference type="InterPro" id="IPR036388">
    <property type="entry name" value="WH-like_DNA-bd_sf"/>
</dbReference>
<dbReference type="PROSITE" id="PS51057">
    <property type="entry name" value="PAIRED_2"/>
    <property type="match status" value="1"/>
</dbReference>
<dbReference type="PANTHER" id="PTHR45636">
    <property type="entry name" value="PAIRED BOX PROTEIN PAX-6-RELATED-RELATED"/>
    <property type="match status" value="1"/>
</dbReference>
<dbReference type="GO" id="GO:0009952">
    <property type="term" value="P:anterior/posterior pattern specification"/>
    <property type="evidence" value="ECO:0007669"/>
    <property type="project" value="UniProtKB-ARBA"/>
</dbReference>
<dbReference type="PROSITE" id="PS00034">
    <property type="entry name" value="PAIRED_1"/>
    <property type="match status" value="1"/>
</dbReference>
<dbReference type="InterPro" id="IPR043565">
    <property type="entry name" value="PAX_fam"/>
</dbReference>
<accession>A0A5A9NHD4</accession>
<dbReference type="PANTHER" id="PTHR45636:SF15">
    <property type="entry name" value="PAIRED BOX PROTEIN PAX-1"/>
    <property type="match status" value="1"/>
</dbReference>
<protein>
    <submittedName>
        <fullName evidence="10">Paired box protein</fullName>
    </submittedName>
</protein>
<dbReference type="Proteomes" id="UP000324632">
    <property type="component" value="Chromosome 18"/>
</dbReference>
<dbReference type="FunFam" id="1.10.10.10:FF:000084">
    <property type="entry name" value="paired box protein Pax-9"/>
    <property type="match status" value="1"/>
</dbReference>
<dbReference type="FunFam" id="1.10.10.10:FF:000003">
    <property type="entry name" value="Paired box protein Pax-6"/>
    <property type="match status" value="1"/>
</dbReference>
<evidence type="ECO:0000256" key="7">
    <source>
        <dbReference type="ARBA" id="ARBA00023242"/>
    </source>
</evidence>
<dbReference type="Gene3D" id="1.10.10.10">
    <property type="entry name" value="Winged helix-like DNA-binding domain superfamily/Winged helix DNA-binding domain"/>
    <property type="match status" value="2"/>
</dbReference>
<comment type="subcellular location">
    <subcellularLocation>
        <location evidence="1">Nucleus</location>
    </subcellularLocation>
</comment>
<keyword evidence="2" id="KW-0217">Developmental protein</keyword>